<feature type="region of interest" description="Disordered" evidence="1">
    <location>
        <begin position="82"/>
        <end position="101"/>
    </location>
</feature>
<dbReference type="Pfam" id="PF05406">
    <property type="entry name" value="WGR"/>
    <property type="match status" value="1"/>
</dbReference>
<dbReference type="RefSeq" id="WP_024266710.1">
    <property type="nucleotide sequence ID" value="NC_023035.1"/>
</dbReference>
<evidence type="ECO:0000259" key="2">
    <source>
        <dbReference type="Pfam" id="PF05406"/>
    </source>
</evidence>
<dbReference type="AlphaFoldDB" id="V5WDA3"/>
<evidence type="ECO:0000256" key="1">
    <source>
        <dbReference type="SAM" id="MobiDB-lite"/>
    </source>
</evidence>
<name>V5WDA3_9SPIO</name>
<evidence type="ECO:0000313" key="3">
    <source>
        <dbReference type="EMBL" id="AHC13777.1"/>
    </source>
</evidence>
<sequence>MQVVLYRRNSKNQLYYYSMDDRQQSLFHPHALTIRWGRKPEGGREKQFYFSSEKEKNAKIRSLLKAKLKDYQVLYSYFKDSAAGTKTPGKGNGDSLVSRIS</sequence>
<dbReference type="Proteomes" id="UP000018680">
    <property type="component" value="Chromosome"/>
</dbReference>
<dbReference type="InterPro" id="IPR008893">
    <property type="entry name" value="WGR_domain"/>
</dbReference>
<evidence type="ECO:0000313" key="4">
    <source>
        <dbReference type="Proteomes" id="UP000018680"/>
    </source>
</evidence>
<dbReference type="KEGG" id="slr:L21SP2_0341"/>
<accession>V5WDA3</accession>
<dbReference type="HOGENOM" id="CLU_180087_0_0_12"/>
<dbReference type="EMBL" id="CP006939">
    <property type="protein sequence ID" value="AHC13777.1"/>
    <property type="molecule type" value="Genomic_DNA"/>
</dbReference>
<proteinExistence type="predicted"/>
<dbReference type="OrthoDB" id="371143at2"/>
<keyword evidence="4" id="KW-1185">Reference proteome</keyword>
<reference evidence="3 4" key="1">
    <citation type="journal article" date="2015" name="Stand. Genomic Sci.">
        <title>Complete genome sequence and description of Salinispira pacifica gen. nov., sp. nov., a novel spirochaete isolated form a hypersaline microbial mat.</title>
        <authorList>
            <person name="Ben Hania W."/>
            <person name="Joseph M."/>
            <person name="Schumann P."/>
            <person name="Bunk B."/>
            <person name="Fiebig A."/>
            <person name="Sproer C."/>
            <person name="Klenk H.P."/>
            <person name="Fardeau M.L."/>
            <person name="Spring S."/>
        </authorList>
    </citation>
    <scope>NUCLEOTIDE SEQUENCE [LARGE SCALE GENOMIC DNA]</scope>
    <source>
        <strain evidence="3 4">L21-RPul-D2</strain>
    </source>
</reference>
<feature type="domain" description="WGR" evidence="2">
    <location>
        <begin position="1"/>
        <end position="69"/>
    </location>
</feature>
<gene>
    <name evidence="3" type="ORF">L21SP2_0341</name>
</gene>
<dbReference type="STRING" id="1307761.L21SP2_0341"/>
<protein>
    <recommendedName>
        <fullName evidence="2">WGR domain-containing protein</fullName>
    </recommendedName>
</protein>
<organism evidence="3 4">
    <name type="scientific">Salinispira pacifica</name>
    <dbReference type="NCBI Taxonomy" id="1307761"/>
    <lineage>
        <taxon>Bacteria</taxon>
        <taxon>Pseudomonadati</taxon>
        <taxon>Spirochaetota</taxon>
        <taxon>Spirochaetia</taxon>
        <taxon>Spirochaetales</taxon>
        <taxon>Spirochaetaceae</taxon>
        <taxon>Salinispira</taxon>
    </lineage>
</organism>